<reference evidence="2" key="2">
    <citation type="submission" date="2020-11" db="EMBL/GenBank/DDBJ databases">
        <authorList>
            <person name="Cecchin M."/>
            <person name="Marcolungo L."/>
            <person name="Rossato M."/>
            <person name="Girolomoni L."/>
            <person name="Cosentino E."/>
            <person name="Cuine S."/>
            <person name="Li-Beisson Y."/>
            <person name="Delledonne M."/>
            <person name="Ballottari M."/>
        </authorList>
    </citation>
    <scope>NUCLEOTIDE SEQUENCE</scope>
    <source>
        <strain evidence="2">211/11P</strain>
        <tissue evidence="2">Whole cell</tissue>
    </source>
</reference>
<evidence type="ECO:0000259" key="1">
    <source>
        <dbReference type="Pfam" id="PF04366"/>
    </source>
</evidence>
<gene>
    <name evidence="2" type="ORF">D9Q98_005301</name>
</gene>
<evidence type="ECO:0000313" key="2">
    <source>
        <dbReference type="EMBL" id="KAI3430713.1"/>
    </source>
</evidence>
<dbReference type="PANTHER" id="PTHR15629">
    <property type="entry name" value="SH3YL1 PROTEIN"/>
    <property type="match status" value="1"/>
</dbReference>
<protein>
    <recommendedName>
        <fullName evidence="1">Ysc84 actin-binding domain-containing protein</fullName>
    </recommendedName>
</protein>
<name>A0A9D4TP70_CHLVU</name>
<reference evidence="2" key="1">
    <citation type="journal article" date="2019" name="Plant J.">
        <title>Chlorella vulgaris genome assembly and annotation reveals the molecular basis for metabolic acclimation to high light conditions.</title>
        <authorList>
            <person name="Cecchin M."/>
            <person name="Marcolungo L."/>
            <person name="Rossato M."/>
            <person name="Girolomoni L."/>
            <person name="Cosentino E."/>
            <person name="Cuine S."/>
            <person name="Li-Beisson Y."/>
            <person name="Delledonne M."/>
            <person name="Ballottari M."/>
        </authorList>
    </citation>
    <scope>NUCLEOTIDE SEQUENCE</scope>
    <source>
        <strain evidence="2">211/11P</strain>
    </source>
</reference>
<dbReference type="Proteomes" id="UP001055712">
    <property type="component" value="Unassembled WGS sequence"/>
</dbReference>
<evidence type="ECO:0000313" key="3">
    <source>
        <dbReference type="Proteomes" id="UP001055712"/>
    </source>
</evidence>
<dbReference type="InterPro" id="IPR007461">
    <property type="entry name" value="Ysc84_actin-binding"/>
</dbReference>
<sequence>MPSPDTLAAAAVEMLDYATTPRQLEGTLERDYLLHPGLIQQAKALQFVLTQKAGLLLALGEGHGFTVFKLRTFDDGSTAWSAPCFLTAPSVSTGATVGKQQTCALLVVLSDKAAELLRAGHSTGAAVGAQANLTPPREVAQDSLLLEDVVSLGLSDGLMVDLSGAVSALRVDAAQNEAVYGPGRSPADILGGQPVPAPPVFGDLYDKLNEVIERCA</sequence>
<feature type="domain" description="Ysc84 actin-binding" evidence="1">
    <location>
        <begin position="91"/>
        <end position="210"/>
    </location>
</feature>
<accession>A0A9D4TP70</accession>
<proteinExistence type="predicted"/>
<dbReference type="InterPro" id="IPR051702">
    <property type="entry name" value="SH3_domain_YSC84-like"/>
</dbReference>
<dbReference type="CDD" id="cd11524">
    <property type="entry name" value="SYLF"/>
    <property type="match status" value="1"/>
</dbReference>
<keyword evidence="3" id="KW-1185">Reference proteome</keyword>
<dbReference type="Pfam" id="PF04366">
    <property type="entry name" value="Ysc84"/>
    <property type="match status" value="1"/>
</dbReference>
<dbReference type="AlphaFoldDB" id="A0A9D4TP70"/>
<dbReference type="EMBL" id="SIDB01000007">
    <property type="protein sequence ID" value="KAI3430713.1"/>
    <property type="molecule type" value="Genomic_DNA"/>
</dbReference>
<organism evidence="2 3">
    <name type="scientific">Chlorella vulgaris</name>
    <name type="common">Green alga</name>
    <dbReference type="NCBI Taxonomy" id="3077"/>
    <lineage>
        <taxon>Eukaryota</taxon>
        <taxon>Viridiplantae</taxon>
        <taxon>Chlorophyta</taxon>
        <taxon>core chlorophytes</taxon>
        <taxon>Trebouxiophyceae</taxon>
        <taxon>Chlorellales</taxon>
        <taxon>Chlorellaceae</taxon>
        <taxon>Chlorella clade</taxon>
        <taxon>Chlorella</taxon>
    </lineage>
</organism>
<dbReference type="GO" id="GO:0035091">
    <property type="term" value="F:phosphatidylinositol binding"/>
    <property type="evidence" value="ECO:0007669"/>
    <property type="project" value="TreeGrafter"/>
</dbReference>
<dbReference type="PANTHER" id="PTHR15629:SF2">
    <property type="entry name" value="SH3 DOMAIN-CONTAINING YSC84-LIKE PROTEIN 1"/>
    <property type="match status" value="1"/>
</dbReference>
<comment type="caution">
    <text evidence="2">The sequence shown here is derived from an EMBL/GenBank/DDBJ whole genome shotgun (WGS) entry which is preliminary data.</text>
</comment>